<feature type="coiled-coil region" evidence="1">
    <location>
        <begin position="71"/>
        <end position="175"/>
    </location>
</feature>
<dbReference type="GeneID" id="130459363"/>
<dbReference type="RefSeq" id="XP_056682658.1">
    <property type="nucleotide sequence ID" value="XM_056826680.1"/>
</dbReference>
<evidence type="ECO:0000256" key="2">
    <source>
        <dbReference type="SAM" id="MobiDB-lite"/>
    </source>
</evidence>
<evidence type="ECO:0000313" key="3">
    <source>
        <dbReference type="Proteomes" id="UP000813463"/>
    </source>
</evidence>
<accession>A0ABM3QH19</accession>
<dbReference type="SUPFAM" id="SSF57997">
    <property type="entry name" value="Tropomyosin"/>
    <property type="match status" value="1"/>
</dbReference>
<keyword evidence="1" id="KW-0175">Coiled coil</keyword>
<reference evidence="3" key="1">
    <citation type="journal article" date="2021" name="Nat. Commun.">
        <title>Genomic analyses provide insights into spinach domestication and the genetic basis of agronomic traits.</title>
        <authorList>
            <person name="Cai X."/>
            <person name="Sun X."/>
            <person name="Xu C."/>
            <person name="Sun H."/>
            <person name="Wang X."/>
            <person name="Ge C."/>
            <person name="Zhang Z."/>
            <person name="Wang Q."/>
            <person name="Fei Z."/>
            <person name="Jiao C."/>
            <person name="Wang Q."/>
        </authorList>
    </citation>
    <scope>NUCLEOTIDE SEQUENCE [LARGE SCALE GENOMIC DNA]</scope>
    <source>
        <strain evidence="3">cv. Varoflay</strain>
    </source>
</reference>
<feature type="compositionally biased region" description="Basic and acidic residues" evidence="2">
    <location>
        <begin position="287"/>
        <end position="296"/>
    </location>
</feature>
<evidence type="ECO:0000313" key="4">
    <source>
        <dbReference type="RefSeq" id="XP_056682658.1"/>
    </source>
</evidence>
<feature type="region of interest" description="Disordered" evidence="2">
    <location>
        <begin position="257"/>
        <end position="296"/>
    </location>
</feature>
<keyword evidence="3" id="KW-1185">Reference proteome</keyword>
<proteinExistence type="predicted"/>
<name>A0ABM3QH19_SPIOL</name>
<feature type="compositionally biased region" description="Low complexity" evidence="2">
    <location>
        <begin position="269"/>
        <end position="282"/>
    </location>
</feature>
<organism evidence="3 4">
    <name type="scientific">Spinacia oleracea</name>
    <name type="common">Spinach</name>
    <dbReference type="NCBI Taxonomy" id="3562"/>
    <lineage>
        <taxon>Eukaryota</taxon>
        <taxon>Viridiplantae</taxon>
        <taxon>Streptophyta</taxon>
        <taxon>Embryophyta</taxon>
        <taxon>Tracheophyta</taxon>
        <taxon>Spermatophyta</taxon>
        <taxon>Magnoliopsida</taxon>
        <taxon>eudicotyledons</taxon>
        <taxon>Gunneridae</taxon>
        <taxon>Pentapetalae</taxon>
        <taxon>Caryophyllales</taxon>
        <taxon>Chenopodiaceae</taxon>
        <taxon>Chenopodioideae</taxon>
        <taxon>Anserineae</taxon>
        <taxon>Spinacia</taxon>
    </lineage>
</organism>
<dbReference type="Proteomes" id="UP000813463">
    <property type="component" value="Chromosome 4"/>
</dbReference>
<sequence>MCLSTDDGSSKPFAELPSNLKNRRMSRAMGELFTPADDAHLSSLGKSEIDALHESWAEFSIRMTAYTRRCYSGDSDEVERLRDEIGKLQEKEKMYLSEVSELKKKLHWTESELDRAKRCLKNDEGELQQAKVDLAKAKEDSTILTSQRDSVNRALKDVKAELEAVKGRLKTSDARIGELLSSQNRLKEKIIEEWKNSEEGEAHDVEIGLEATSVVTSDTLRRVQLALAEFAPNVGWDEIQGKYDSILAKEREDLRAQLVAQDKGDSSDSDSASTSGSDSSSSGDDDAGSHVDVVDP</sequence>
<reference evidence="4" key="2">
    <citation type="submission" date="2025-08" db="UniProtKB">
        <authorList>
            <consortium name="RefSeq"/>
        </authorList>
    </citation>
    <scope>IDENTIFICATION</scope>
    <source>
        <tissue evidence="4">Leaf</tissue>
    </source>
</reference>
<protein>
    <submittedName>
        <fullName evidence="4">Uncharacterized protein</fullName>
    </submittedName>
</protein>
<gene>
    <name evidence="4" type="primary">LOC130459363</name>
</gene>
<evidence type="ECO:0000256" key="1">
    <source>
        <dbReference type="SAM" id="Coils"/>
    </source>
</evidence>